<reference evidence="1" key="1">
    <citation type="submission" date="2021-05" db="EMBL/GenBank/DDBJ databases">
        <title>Comparative genomics of three Colletotrichum scovillei strains and genetic complementation revealed genes involved fungal growth and virulence on chili pepper.</title>
        <authorList>
            <person name="Hsieh D.-K."/>
            <person name="Chuang S.-C."/>
            <person name="Chen C.-Y."/>
            <person name="Chao Y.-T."/>
            <person name="Lu M.-Y.J."/>
            <person name="Lee M.-H."/>
            <person name="Shih M.-C."/>
        </authorList>
    </citation>
    <scope>NUCLEOTIDE SEQUENCE</scope>
    <source>
        <strain evidence="1">Coll-153</strain>
    </source>
</reference>
<dbReference type="AlphaFoldDB" id="A0A9P7QZN1"/>
<sequence>MVRMLEMYQIAPISELRRTEIPMKAPMPDGGEHIRRAELEYPGPATRTLGRTGGNIAWHAISQQPLAEPKIKSTSVHVDVLER</sequence>
<comment type="caution">
    <text evidence="1">The sequence shown here is derived from an EMBL/GenBank/DDBJ whole genome shotgun (WGS) entry which is preliminary data.</text>
</comment>
<proteinExistence type="predicted"/>
<keyword evidence="2" id="KW-1185">Reference proteome</keyword>
<protein>
    <submittedName>
        <fullName evidence="1">Uncharacterized protein</fullName>
    </submittedName>
</protein>
<accession>A0A9P7QZN1</accession>
<evidence type="ECO:0000313" key="2">
    <source>
        <dbReference type="Proteomes" id="UP000699042"/>
    </source>
</evidence>
<dbReference type="Proteomes" id="UP000699042">
    <property type="component" value="Unassembled WGS sequence"/>
</dbReference>
<name>A0A9P7QZN1_9PEZI</name>
<gene>
    <name evidence="1" type="ORF">JMJ77_015026</name>
</gene>
<organism evidence="1 2">
    <name type="scientific">Colletotrichum scovillei</name>
    <dbReference type="NCBI Taxonomy" id="1209932"/>
    <lineage>
        <taxon>Eukaryota</taxon>
        <taxon>Fungi</taxon>
        <taxon>Dikarya</taxon>
        <taxon>Ascomycota</taxon>
        <taxon>Pezizomycotina</taxon>
        <taxon>Sordariomycetes</taxon>
        <taxon>Hypocreomycetidae</taxon>
        <taxon>Glomerellales</taxon>
        <taxon>Glomerellaceae</taxon>
        <taxon>Colletotrichum</taxon>
        <taxon>Colletotrichum acutatum species complex</taxon>
    </lineage>
</organism>
<dbReference type="EMBL" id="JAESDN010000008">
    <property type="protein sequence ID" value="KAG7046806.1"/>
    <property type="molecule type" value="Genomic_DNA"/>
</dbReference>
<evidence type="ECO:0000313" key="1">
    <source>
        <dbReference type="EMBL" id="KAG7046806.1"/>
    </source>
</evidence>